<dbReference type="PANTHER" id="PTHR46060:SF1">
    <property type="entry name" value="MARINER MOS1 TRANSPOSASE-LIKE PROTEIN"/>
    <property type="match status" value="1"/>
</dbReference>
<accession>A0A834MGR1</accession>
<dbReference type="EMBL" id="JAACXV010000115">
    <property type="protein sequence ID" value="KAF7283376.1"/>
    <property type="molecule type" value="Genomic_DNA"/>
</dbReference>
<keyword evidence="2" id="KW-1185">Reference proteome</keyword>
<dbReference type="AlphaFoldDB" id="A0A834MGR1"/>
<dbReference type="PANTHER" id="PTHR46060">
    <property type="entry name" value="MARINER MOS1 TRANSPOSASE-LIKE PROTEIN"/>
    <property type="match status" value="1"/>
</dbReference>
<comment type="caution">
    <text evidence="1">The sequence shown here is derived from an EMBL/GenBank/DDBJ whole genome shotgun (WGS) entry which is preliminary data.</text>
</comment>
<proteinExistence type="predicted"/>
<protein>
    <recommendedName>
        <fullName evidence="3">Histone-lysine N-methyltransferase SETMAR</fullName>
    </recommendedName>
</protein>
<name>A0A834MGR1_RHYFE</name>
<sequence length="87" mass="10422">MNTEDGKRSGRPKGVFTDKNILKIHKMILYDRKLTLNEIPDTLKILTERVYHIIHEYLCMRKLCAKWVPREFIFDQNNDELMIRSSV</sequence>
<dbReference type="Proteomes" id="UP000625711">
    <property type="component" value="Unassembled WGS sequence"/>
</dbReference>
<gene>
    <name evidence="1" type="ORF">GWI33_000738</name>
</gene>
<evidence type="ECO:0000313" key="1">
    <source>
        <dbReference type="EMBL" id="KAF7283376.1"/>
    </source>
</evidence>
<reference evidence="1" key="1">
    <citation type="submission" date="2020-08" db="EMBL/GenBank/DDBJ databases">
        <title>Genome sequencing and assembly of the red palm weevil Rhynchophorus ferrugineus.</title>
        <authorList>
            <person name="Dias G.B."/>
            <person name="Bergman C.M."/>
            <person name="Manee M."/>
        </authorList>
    </citation>
    <scope>NUCLEOTIDE SEQUENCE</scope>
    <source>
        <strain evidence="1">AA-2017</strain>
        <tissue evidence="1">Whole larva</tissue>
    </source>
</reference>
<dbReference type="InterPro" id="IPR052709">
    <property type="entry name" value="Transposase-MT_Hybrid"/>
</dbReference>
<organism evidence="1 2">
    <name type="scientific">Rhynchophorus ferrugineus</name>
    <name type="common">Red palm weevil</name>
    <name type="synonym">Curculio ferrugineus</name>
    <dbReference type="NCBI Taxonomy" id="354439"/>
    <lineage>
        <taxon>Eukaryota</taxon>
        <taxon>Metazoa</taxon>
        <taxon>Ecdysozoa</taxon>
        <taxon>Arthropoda</taxon>
        <taxon>Hexapoda</taxon>
        <taxon>Insecta</taxon>
        <taxon>Pterygota</taxon>
        <taxon>Neoptera</taxon>
        <taxon>Endopterygota</taxon>
        <taxon>Coleoptera</taxon>
        <taxon>Polyphaga</taxon>
        <taxon>Cucujiformia</taxon>
        <taxon>Curculionidae</taxon>
        <taxon>Dryophthorinae</taxon>
        <taxon>Rhynchophorus</taxon>
    </lineage>
</organism>
<dbReference type="OrthoDB" id="6767820at2759"/>
<evidence type="ECO:0000313" key="2">
    <source>
        <dbReference type="Proteomes" id="UP000625711"/>
    </source>
</evidence>
<evidence type="ECO:0008006" key="3">
    <source>
        <dbReference type="Google" id="ProtNLM"/>
    </source>
</evidence>